<dbReference type="RefSeq" id="XP_012202525.1">
    <property type="nucleotide sequence ID" value="XM_012347135.1"/>
</dbReference>
<gene>
    <name evidence="3" type="ORF">SPRG_20574</name>
</gene>
<organism evidence="3 4">
    <name type="scientific">Saprolegnia parasitica (strain CBS 223.65)</name>
    <dbReference type="NCBI Taxonomy" id="695850"/>
    <lineage>
        <taxon>Eukaryota</taxon>
        <taxon>Sar</taxon>
        <taxon>Stramenopiles</taxon>
        <taxon>Oomycota</taxon>
        <taxon>Saprolegniomycetes</taxon>
        <taxon>Saprolegniales</taxon>
        <taxon>Saprolegniaceae</taxon>
        <taxon>Saprolegnia</taxon>
    </lineage>
</organism>
<dbReference type="PANTHER" id="PTHR31134">
    <property type="entry name" value="TRANSMEMBRANE PROTEIN 128"/>
    <property type="match status" value="1"/>
</dbReference>
<dbReference type="PANTHER" id="PTHR31134:SF1">
    <property type="entry name" value="TRANSMEMBRANE PROTEIN 128"/>
    <property type="match status" value="1"/>
</dbReference>
<dbReference type="KEGG" id="spar:SPRG_20574"/>
<reference evidence="3 4" key="1">
    <citation type="journal article" date="2013" name="PLoS Genet.">
        <title>Distinctive expansion of potential virulence genes in the genome of the oomycete fish pathogen Saprolegnia parasitica.</title>
        <authorList>
            <person name="Jiang R.H."/>
            <person name="de Bruijn I."/>
            <person name="Haas B.J."/>
            <person name="Belmonte R."/>
            <person name="Lobach L."/>
            <person name="Christie J."/>
            <person name="van den Ackerveken G."/>
            <person name="Bottin A."/>
            <person name="Bulone V."/>
            <person name="Diaz-Moreno S.M."/>
            <person name="Dumas B."/>
            <person name="Fan L."/>
            <person name="Gaulin E."/>
            <person name="Govers F."/>
            <person name="Grenville-Briggs L.J."/>
            <person name="Horner N.R."/>
            <person name="Levin J.Z."/>
            <person name="Mammella M."/>
            <person name="Meijer H.J."/>
            <person name="Morris P."/>
            <person name="Nusbaum C."/>
            <person name="Oome S."/>
            <person name="Phillips A.J."/>
            <person name="van Rooyen D."/>
            <person name="Rzeszutek E."/>
            <person name="Saraiva M."/>
            <person name="Secombes C.J."/>
            <person name="Seidl M.F."/>
            <person name="Snel B."/>
            <person name="Stassen J.H."/>
            <person name="Sykes S."/>
            <person name="Tripathy S."/>
            <person name="van den Berg H."/>
            <person name="Vega-Arreguin J.C."/>
            <person name="Wawra S."/>
            <person name="Young S.K."/>
            <person name="Zeng Q."/>
            <person name="Dieguez-Uribeondo J."/>
            <person name="Russ C."/>
            <person name="Tyler B.M."/>
            <person name="van West P."/>
        </authorList>
    </citation>
    <scope>NUCLEOTIDE SEQUENCE [LARGE SCALE GENOMIC DNA]</scope>
    <source>
        <strain evidence="3 4">CBS 223.65</strain>
    </source>
</reference>
<dbReference type="InterPro" id="IPR033579">
    <property type="entry name" value="TMEM128"/>
</dbReference>
<dbReference type="Proteomes" id="UP000030745">
    <property type="component" value="Unassembled WGS sequence"/>
</dbReference>
<dbReference type="AlphaFoldDB" id="A0A067CJR6"/>
<feature type="transmembrane region" description="Helical" evidence="2">
    <location>
        <begin position="117"/>
        <end position="134"/>
    </location>
</feature>
<evidence type="ECO:0008006" key="5">
    <source>
        <dbReference type="Google" id="ProtNLM"/>
    </source>
</evidence>
<keyword evidence="2" id="KW-0812">Transmembrane</keyword>
<feature type="transmembrane region" description="Helical" evidence="2">
    <location>
        <begin position="140"/>
        <end position="160"/>
    </location>
</feature>
<dbReference type="VEuPathDB" id="FungiDB:SPRG_20574"/>
<proteinExistence type="predicted"/>
<evidence type="ECO:0000256" key="2">
    <source>
        <dbReference type="SAM" id="Phobius"/>
    </source>
</evidence>
<name>A0A067CJR6_SAPPC</name>
<dbReference type="OrthoDB" id="58903at2759"/>
<dbReference type="Pfam" id="PF20479">
    <property type="entry name" value="TMEM128"/>
    <property type="match status" value="1"/>
</dbReference>
<keyword evidence="2" id="KW-0472">Membrane</keyword>
<feature type="transmembrane region" description="Helical" evidence="2">
    <location>
        <begin position="77"/>
        <end position="96"/>
    </location>
</feature>
<dbReference type="EMBL" id="KK583221">
    <property type="protein sequence ID" value="KDO26771.1"/>
    <property type="molecule type" value="Genomic_DNA"/>
</dbReference>
<dbReference type="OMA" id="MHAYLSM"/>
<accession>A0A067CJR6</accession>
<evidence type="ECO:0000256" key="1">
    <source>
        <dbReference type="SAM" id="MobiDB-lite"/>
    </source>
</evidence>
<feature type="region of interest" description="Disordered" evidence="1">
    <location>
        <begin position="1"/>
        <end position="35"/>
    </location>
</feature>
<protein>
    <recommendedName>
        <fullName evidence="5">Transmembrane protein</fullName>
    </recommendedName>
</protein>
<keyword evidence="4" id="KW-1185">Reference proteome</keyword>
<keyword evidence="2" id="KW-1133">Transmembrane helix</keyword>
<sequence>MQRPKRTTTSDDDEVAEVAPLAPETEPSPAHREGSATGNVVTKLISALFFVAACYGLDEVRFLHVLLYASHADRPMVNLGIFFCTLVVLLGSYMEYYRSSYLGETLTYESAKTTTHGMLASMILAGVSFSFGLWPVWGWLTWPILFMWLWGFIVPIVVVLPNFAQRVVFGGMYLYFMHSYLSTFML</sequence>
<dbReference type="GeneID" id="24141673"/>
<evidence type="ECO:0000313" key="3">
    <source>
        <dbReference type="EMBL" id="KDO26771.1"/>
    </source>
</evidence>
<evidence type="ECO:0000313" key="4">
    <source>
        <dbReference type="Proteomes" id="UP000030745"/>
    </source>
</evidence>